<feature type="domain" description="Prephenate/arogenate dehydrogenase" evidence="2">
    <location>
        <begin position="7"/>
        <end position="298"/>
    </location>
</feature>
<dbReference type="SUPFAM" id="SSF51735">
    <property type="entry name" value="NAD(P)-binding Rossmann-fold domains"/>
    <property type="match status" value="1"/>
</dbReference>
<organism evidence="3 4">
    <name type="scientific">Candidatus Phycosocius spiralis</name>
    <dbReference type="NCBI Taxonomy" id="2815099"/>
    <lineage>
        <taxon>Bacteria</taxon>
        <taxon>Pseudomonadati</taxon>
        <taxon>Pseudomonadota</taxon>
        <taxon>Alphaproteobacteria</taxon>
        <taxon>Caulobacterales</taxon>
        <taxon>Caulobacterales incertae sedis</taxon>
        <taxon>Candidatus Phycosocius</taxon>
    </lineage>
</organism>
<evidence type="ECO:0000313" key="4">
    <source>
        <dbReference type="Proteomes" id="UP001161064"/>
    </source>
</evidence>
<reference evidence="3" key="1">
    <citation type="submission" date="2021-05" db="EMBL/GenBank/DDBJ databases">
        <authorList>
            <person name="Tanabe Y."/>
        </authorList>
    </citation>
    <scope>NUCLEOTIDE SEQUENCE</scope>
    <source>
        <strain evidence="3">BOTRYCO-1</strain>
    </source>
</reference>
<keyword evidence="1" id="KW-0560">Oxidoreductase</keyword>
<dbReference type="InterPro" id="IPR008927">
    <property type="entry name" value="6-PGluconate_DH-like_C_sf"/>
</dbReference>
<evidence type="ECO:0000256" key="1">
    <source>
        <dbReference type="ARBA" id="ARBA00023002"/>
    </source>
</evidence>
<protein>
    <submittedName>
        <fullName evidence="3">Prephenate dehydrogenase</fullName>
    </submittedName>
</protein>
<sequence length="307" mass="33652">MKLDAKVNMAIIGIGLIGSSLARAVHHYDLAERVALYDLDPLVRQRAQELGLGMVCETVVQAVKDAELVVLCTPPSSIAEIGSQIVGALKLGAILTDVSSVKVAMIDQLAPIVPDHCFFVPGHPIAGAERSGPDAGFASLFVNRWAILTPLNDSRHGYGEAVVRLSRLWEAMGAKVELMDPMRHDQVLAMTSHLPHLIAFCLVATAQDMETLTDSEVVKYSAGGFRDFTRIAASDPTMWRDVFLLNKDAILDLLGRFSEDLTALRRAIRWSDGATLFSTFERARKMRRDVIDAGQDVDAPNFGRDRR</sequence>
<dbReference type="InterPro" id="IPR036291">
    <property type="entry name" value="NAD(P)-bd_dom_sf"/>
</dbReference>
<dbReference type="InterPro" id="IPR050812">
    <property type="entry name" value="Preph/Arog_dehydrog"/>
</dbReference>
<evidence type="ECO:0000313" key="3">
    <source>
        <dbReference type="EMBL" id="GIU67162.1"/>
    </source>
</evidence>
<dbReference type="RefSeq" id="WP_284359942.1">
    <property type="nucleotide sequence ID" value="NZ_BPFZ01000007.1"/>
</dbReference>
<dbReference type="InterPro" id="IPR003099">
    <property type="entry name" value="Prephen_DH"/>
</dbReference>
<gene>
    <name evidence="3" type="ORF">PsB1_1316</name>
</gene>
<dbReference type="Pfam" id="PF20463">
    <property type="entry name" value="PDH_C"/>
    <property type="match status" value="1"/>
</dbReference>
<keyword evidence="4" id="KW-1185">Reference proteome</keyword>
<dbReference type="Pfam" id="PF02153">
    <property type="entry name" value="PDH_N"/>
    <property type="match status" value="1"/>
</dbReference>
<name>A0ABQ4PVV1_9PROT</name>
<dbReference type="PANTHER" id="PTHR21363:SF0">
    <property type="entry name" value="PREPHENATE DEHYDROGENASE [NADP(+)]"/>
    <property type="match status" value="1"/>
</dbReference>
<dbReference type="NCBIfam" id="NF005694">
    <property type="entry name" value="PRK07502.1"/>
    <property type="match status" value="1"/>
</dbReference>
<dbReference type="InterPro" id="IPR046825">
    <property type="entry name" value="PDH_C"/>
</dbReference>
<dbReference type="PANTHER" id="PTHR21363">
    <property type="entry name" value="PREPHENATE DEHYDROGENASE"/>
    <property type="match status" value="1"/>
</dbReference>
<dbReference type="Gene3D" id="3.40.50.720">
    <property type="entry name" value="NAD(P)-binding Rossmann-like Domain"/>
    <property type="match status" value="1"/>
</dbReference>
<dbReference type="SUPFAM" id="SSF48179">
    <property type="entry name" value="6-phosphogluconate dehydrogenase C-terminal domain-like"/>
    <property type="match status" value="1"/>
</dbReference>
<dbReference type="Proteomes" id="UP001161064">
    <property type="component" value="Unassembled WGS sequence"/>
</dbReference>
<evidence type="ECO:0000259" key="2">
    <source>
        <dbReference type="PROSITE" id="PS51176"/>
    </source>
</evidence>
<dbReference type="PROSITE" id="PS51176">
    <property type="entry name" value="PDH_ADH"/>
    <property type="match status" value="1"/>
</dbReference>
<accession>A0ABQ4PVV1</accession>
<dbReference type="EMBL" id="BPFZ01000007">
    <property type="protein sequence ID" value="GIU67162.1"/>
    <property type="molecule type" value="Genomic_DNA"/>
</dbReference>
<comment type="caution">
    <text evidence="3">The sequence shown here is derived from an EMBL/GenBank/DDBJ whole genome shotgun (WGS) entry which is preliminary data.</text>
</comment>
<dbReference type="InterPro" id="IPR046826">
    <property type="entry name" value="PDH_N"/>
</dbReference>
<dbReference type="Gene3D" id="1.10.3660.10">
    <property type="entry name" value="6-phosphogluconate dehydrogenase C-terminal like domain"/>
    <property type="match status" value="1"/>
</dbReference>
<reference evidence="3" key="2">
    <citation type="journal article" date="2023" name="ISME Commun">
        <title>Characterization of a bloom-associated alphaproteobacterial lineage, 'Candidatus Phycosocius': insights into freshwater algal-bacterial interactions.</title>
        <authorList>
            <person name="Tanabe Y."/>
            <person name="Yamaguchi H."/>
            <person name="Yoshida M."/>
            <person name="Kai A."/>
            <person name="Okazaki Y."/>
        </authorList>
    </citation>
    <scope>NUCLEOTIDE SEQUENCE</scope>
    <source>
        <strain evidence="3">BOTRYCO-1</strain>
    </source>
</reference>
<proteinExistence type="predicted"/>